<protein>
    <submittedName>
        <fullName evidence="1">Uncharacterized protein</fullName>
    </submittedName>
</protein>
<dbReference type="AlphaFoldDB" id="A0AAD3SK06"/>
<comment type="caution">
    <text evidence="1">The sequence shown here is derived from an EMBL/GenBank/DDBJ whole genome shotgun (WGS) entry which is preliminary data.</text>
</comment>
<dbReference type="EMBL" id="BSYO01000012">
    <property type="protein sequence ID" value="GMH12873.1"/>
    <property type="molecule type" value="Genomic_DNA"/>
</dbReference>
<gene>
    <name evidence="1" type="ORF">Nepgr_014714</name>
</gene>
<accession>A0AAD3SK06</accession>
<dbReference type="Proteomes" id="UP001279734">
    <property type="component" value="Unassembled WGS sequence"/>
</dbReference>
<organism evidence="1 2">
    <name type="scientific">Nepenthes gracilis</name>
    <name type="common">Slender pitcher plant</name>
    <dbReference type="NCBI Taxonomy" id="150966"/>
    <lineage>
        <taxon>Eukaryota</taxon>
        <taxon>Viridiplantae</taxon>
        <taxon>Streptophyta</taxon>
        <taxon>Embryophyta</taxon>
        <taxon>Tracheophyta</taxon>
        <taxon>Spermatophyta</taxon>
        <taxon>Magnoliopsida</taxon>
        <taxon>eudicotyledons</taxon>
        <taxon>Gunneridae</taxon>
        <taxon>Pentapetalae</taxon>
        <taxon>Caryophyllales</taxon>
        <taxon>Nepenthaceae</taxon>
        <taxon>Nepenthes</taxon>
    </lineage>
</organism>
<reference evidence="1" key="1">
    <citation type="submission" date="2023-05" db="EMBL/GenBank/DDBJ databases">
        <title>Nepenthes gracilis genome sequencing.</title>
        <authorList>
            <person name="Fukushima K."/>
        </authorList>
    </citation>
    <scope>NUCLEOTIDE SEQUENCE</scope>
    <source>
        <strain evidence="1">SING2019-196</strain>
    </source>
</reference>
<sequence>MHSDCAVFGRCPDAGGFKLWLFDAGRRLLMLVPSAGFSFVGRFGLRPYSCWAPLLLPLLVFSAGVGSMDEMQLPFAA</sequence>
<name>A0AAD3SK06_NEPGR</name>
<keyword evidence="2" id="KW-1185">Reference proteome</keyword>
<evidence type="ECO:0000313" key="1">
    <source>
        <dbReference type="EMBL" id="GMH12873.1"/>
    </source>
</evidence>
<evidence type="ECO:0000313" key="2">
    <source>
        <dbReference type="Proteomes" id="UP001279734"/>
    </source>
</evidence>
<proteinExistence type="predicted"/>